<dbReference type="InterPro" id="IPR036513">
    <property type="entry name" value="STAS_dom_sf"/>
</dbReference>
<dbReference type="InterPro" id="IPR002645">
    <property type="entry name" value="STAS_dom"/>
</dbReference>
<dbReference type="PANTHER" id="PTHR33495">
    <property type="entry name" value="ANTI-SIGMA FACTOR ANTAGONIST TM_1081-RELATED-RELATED"/>
    <property type="match status" value="1"/>
</dbReference>
<dbReference type="AlphaFoldDB" id="A0A4Q7PAE9"/>
<evidence type="ECO:0000259" key="3">
    <source>
        <dbReference type="PROSITE" id="PS50801"/>
    </source>
</evidence>
<dbReference type="NCBIfam" id="TIGR00377">
    <property type="entry name" value="ant_ant_sig"/>
    <property type="match status" value="1"/>
</dbReference>
<comment type="caution">
    <text evidence="4">The sequence shown here is derived from an EMBL/GenBank/DDBJ whole genome shotgun (WGS) entry which is preliminary data.</text>
</comment>
<evidence type="ECO:0000256" key="1">
    <source>
        <dbReference type="ARBA" id="ARBA00009013"/>
    </source>
</evidence>
<dbReference type="InterPro" id="IPR003658">
    <property type="entry name" value="Anti-sigma_ant"/>
</dbReference>
<dbReference type="EMBL" id="SGXG01000001">
    <property type="protein sequence ID" value="RZS97194.1"/>
    <property type="molecule type" value="Genomic_DNA"/>
</dbReference>
<dbReference type="SUPFAM" id="SSF52091">
    <property type="entry name" value="SpoIIaa-like"/>
    <property type="match status" value="1"/>
</dbReference>
<accession>A0A4Q7PAE9</accession>
<gene>
    <name evidence="4" type="ORF">BC751_2792</name>
</gene>
<organism evidence="4 5">
    <name type="scientific">Cecembia calidifontis</name>
    <dbReference type="NCBI Taxonomy" id="1187080"/>
    <lineage>
        <taxon>Bacteria</taxon>
        <taxon>Pseudomonadati</taxon>
        <taxon>Bacteroidota</taxon>
        <taxon>Cytophagia</taxon>
        <taxon>Cytophagales</taxon>
        <taxon>Cyclobacteriaceae</taxon>
        <taxon>Cecembia</taxon>
    </lineage>
</organism>
<dbReference type="OrthoDB" id="9796110at2"/>
<feature type="domain" description="STAS" evidence="3">
    <location>
        <begin position="12"/>
        <end position="111"/>
    </location>
</feature>
<dbReference type="Proteomes" id="UP000292209">
    <property type="component" value="Unassembled WGS sequence"/>
</dbReference>
<proteinExistence type="inferred from homology"/>
<evidence type="ECO:0000256" key="2">
    <source>
        <dbReference type="RuleBase" id="RU003749"/>
    </source>
</evidence>
<dbReference type="Gene3D" id="3.30.750.24">
    <property type="entry name" value="STAS domain"/>
    <property type="match status" value="1"/>
</dbReference>
<keyword evidence="5" id="KW-1185">Reference proteome</keyword>
<name>A0A4Q7PAE9_9BACT</name>
<dbReference type="RefSeq" id="WP_130276004.1">
    <property type="nucleotide sequence ID" value="NZ_SGXG01000001.1"/>
</dbReference>
<evidence type="ECO:0000313" key="4">
    <source>
        <dbReference type="EMBL" id="RZS97194.1"/>
    </source>
</evidence>
<dbReference type="PROSITE" id="PS50801">
    <property type="entry name" value="STAS"/>
    <property type="match status" value="1"/>
</dbReference>
<protein>
    <recommendedName>
        <fullName evidence="2">Anti-sigma factor antagonist</fullName>
    </recommendedName>
</protein>
<sequence>MKYTVDKKEQYVIFTPMEEKLDSALSPKLKSELLTVHAEGYDNLIIDMSHVKYADSSGLSALLVGNREFSRNGGIFIVAALQDHVMKLIKISMLDKVFHIVETLEEAAEAIFMHEIDSDSEEEEEEEEEEED</sequence>
<dbReference type="Pfam" id="PF01740">
    <property type="entry name" value="STAS"/>
    <property type="match status" value="1"/>
</dbReference>
<dbReference type="CDD" id="cd07043">
    <property type="entry name" value="STAS_anti-anti-sigma_factors"/>
    <property type="match status" value="1"/>
</dbReference>
<dbReference type="GO" id="GO:0043856">
    <property type="term" value="F:anti-sigma factor antagonist activity"/>
    <property type="evidence" value="ECO:0007669"/>
    <property type="project" value="InterPro"/>
</dbReference>
<comment type="similarity">
    <text evidence="1 2">Belongs to the anti-sigma-factor antagonist family.</text>
</comment>
<evidence type="ECO:0000313" key="5">
    <source>
        <dbReference type="Proteomes" id="UP000292209"/>
    </source>
</evidence>
<reference evidence="4 5" key="1">
    <citation type="submission" date="2019-02" db="EMBL/GenBank/DDBJ databases">
        <title>Genomic Encyclopedia of Archaeal and Bacterial Type Strains, Phase II (KMG-II): from individual species to whole genera.</title>
        <authorList>
            <person name="Goeker M."/>
        </authorList>
    </citation>
    <scope>NUCLEOTIDE SEQUENCE [LARGE SCALE GENOMIC DNA]</scope>
    <source>
        <strain evidence="4 5">DSM 21411</strain>
    </source>
</reference>